<evidence type="ECO:0000313" key="2">
    <source>
        <dbReference type="Proteomes" id="UP000199343"/>
    </source>
</evidence>
<dbReference type="RefSeq" id="WP_176733816.1">
    <property type="nucleotide sequence ID" value="NZ_FMIC01000002.1"/>
</dbReference>
<dbReference type="Proteomes" id="UP000199343">
    <property type="component" value="Unassembled WGS sequence"/>
</dbReference>
<accession>A0A1C6W0J0</accession>
<protein>
    <submittedName>
        <fullName evidence="1">Uncharacterized protein</fullName>
    </submittedName>
</protein>
<organism evidence="1 2">
    <name type="scientific">Micromonospora peucetia</name>
    <dbReference type="NCBI Taxonomy" id="47871"/>
    <lineage>
        <taxon>Bacteria</taxon>
        <taxon>Bacillati</taxon>
        <taxon>Actinomycetota</taxon>
        <taxon>Actinomycetes</taxon>
        <taxon>Micromonosporales</taxon>
        <taxon>Micromonosporaceae</taxon>
        <taxon>Micromonospora</taxon>
    </lineage>
</organism>
<dbReference type="EMBL" id="FMIC01000002">
    <property type="protein sequence ID" value="SCL71924.1"/>
    <property type="molecule type" value="Genomic_DNA"/>
</dbReference>
<dbReference type="STRING" id="47871.GA0070608_4797"/>
<evidence type="ECO:0000313" key="1">
    <source>
        <dbReference type="EMBL" id="SCL71924.1"/>
    </source>
</evidence>
<gene>
    <name evidence="1" type="ORF">GA0070608_4797</name>
</gene>
<reference evidence="1 2" key="1">
    <citation type="submission" date="2016-06" db="EMBL/GenBank/DDBJ databases">
        <authorList>
            <person name="Kjaerup R.B."/>
            <person name="Dalgaard T.S."/>
            <person name="Juul-Madsen H.R."/>
        </authorList>
    </citation>
    <scope>NUCLEOTIDE SEQUENCE [LARGE SCALE GENOMIC DNA]</scope>
    <source>
        <strain evidence="1 2">DSM 43363</strain>
    </source>
</reference>
<name>A0A1C6W0J0_9ACTN</name>
<proteinExistence type="predicted"/>
<dbReference type="AlphaFoldDB" id="A0A1C6W0J0"/>
<sequence>MALDLEAIANRLEPRFGKAARRWVGTLTERLDELVAQWGLDLGDQLKSGNSSVVFRCRPRRARRC</sequence>